<dbReference type="SUPFAM" id="SSF144091">
    <property type="entry name" value="Rhomboid-like"/>
    <property type="match status" value="1"/>
</dbReference>
<evidence type="ECO:0000256" key="3">
    <source>
        <dbReference type="ARBA" id="ARBA00022692"/>
    </source>
</evidence>
<keyword evidence="9" id="KW-0645">Protease</keyword>
<dbReference type="Pfam" id="PF01694">
    <property type="entry name" value="Rhomboid"/>
    <property type="match status" value="1"/>
</dbReference>
<feature type="transmembrane region" description="Helical" evidence="7">
    <location>
        <begin position="284"/>
        <end position="301"/>
    </location>
</feature>
<dbReference type="EMBL" id="LK996017">
    <property type="protein sequence ID" value="CDX01679.1"/>
    <property type="molecule type" value="Genomic_DNA"/>
</dbReference>
<keyword evidence="4 9" id="KW-0378">Hydrolase</keyword>
<reference evidence="9" key="1">
    <citation type="submission" date="2014-07" db="EMBL/GenBank/DDBJ databases">
        <authorList>
            <person name="Hornung V.Bastian."/>
        </authorList>
    </citation>
    <scope>NUCLEOTIDE SEQUENCE</scope>
    <source>
        <strain evidence="9">PCE-S</strain>
    </source>
</reference>
<feature type="transmembrane region" description="Helical" evidence="7">
    <location>
        <begin position="307"/>
        <end position="325"/>
    </location>
</feature>
<feature type="domain" description="Peptidase S54 rhomboid" evidence="8">
    <location>
        <begin position="191"/>
        <end position="325"/>
    </location>
</feature>
<dbReference type="InterPro" id="IPR050925">
    <property type="entry name" value="Rhomboid_protease_S54"/>
</dbReference>
<dbReference type="InterPro" id="IPR022764">
    <property type="entry name" value="Peptidase_S54_rhomboid_dom"/>
</dbReference>
<dbReference type="GO" id="GO:0016020">
    <property type="term" value="C:membrane"/>
    <property type="evidence" value="ECO:0007669"/>
    <property type="project" value="UniProtKB-SubCell"/>
</dbReference>
<feature type="transmembrane region" description="Helical" evidence="7">
    <location>
        <begin position="175"/>
        <end position="194"/>
    </location>
</feature>
<feature type="transmembrane region" description="Helical" evidence="7">
    <location>
        <begin position="149"/>
        <end position="168"/>
    </location>
</feature>
<gene>
    <name evidence="9" type="ORF">DPCES_1792</name>
</gene>
<evidence type="ECO:0000256" key="6">
    <source>
        <dbReference type="ARBA" id="ARBA00023136"/>
    </source>
</evidence>
<dbReference type="OMA" id="WRFLVIY"/>
<evidence type="ECO:0000256" key="4">
    <source>
        <dbReference type="ARBA" id="ARBA00022801"/>
    </source>
</evidence>
<name>A0A098AYI6_DESHA</name>
<dbReference type="PATRIC" id="fig|49338.4.peg.1930"/>
<evidence type="ECO:0000256" key="7">
    <source>
        <dbReference type="SAM" id="Phobius"/>
    </source>
</evidence>
<comment type="subcellular location">
    <subcellularLocation>
        <location evidence="1">Membrane</location>
        <topology evidence="1">Multi-pass membrane protein</topology>
    </subcellularLocation>
</comment>
<dbReference type="MEROPS" id="S54.014"/>
<feature type="transmembrane region" description="Helical" evidence="7">
    <location>
        <begin position="256"/>
        <end position="272"/>
    </location>
</feature>
<dbReference type="RefSeq" id="WP_005811674.1">
    <property type="nucleotide sequence ID" value="NZ_CABKQQ010000033.1"/>
</dbReference>
<evidence type="ECO:0000256" key="2">
    <source>
        <dbReference type="ARBA" id="ARBA00009045"/>
    </source>
</evidence>
<evidence type="ECO:0000256" key="5">
    <source>
        <dbReference type="ARBA" id="ARBA00022989"/>
    </source>
</evidence>
<dbReference type="Gene3D" id="1.20.1540.10">
    <property type="entry name" value="Rhomboid-like"/>
    <property type="match status" value="1"/>
</dbReference>
<keyword evidence="3 7" id="KW-0812">Transmembrane</keyword>
<sequence>MVKEGLVILERIIQGLHEDLWSIEKDGNQWIMARKGENGLLFSFLRKGAPLEGPQGSFAADASIKHWEAIILCPEGLSSQDLKQPALKSIQAWFIDLQTGSIFAAPATAKREHLNRVLSYLEVNSSSSASVYETSESTPSARSGQGPPYLTYTLIAINLIVFGLMTLAGGSTRTGVLILFGAKVNALIIQGEYWRLFTSMFLHIGFLHLAFNLYALWALGAIAEELLGRVRYITVYILSGILGSVASFFFTDAISAGASGAIFGILGALVVYSRRKPFLWKSGFGKSLAVVVLINLGLGFFQTGIDVYAHLGGLVTGMLFTWLISMK</sequence>
<dbReference type="PANTHER" id="PTHR43731">
    <property type="entry name" value="RHOMBOID PROTEASE"/>
    <property type="match status" value="1"/>
</dbReference>
<evidence type="ECO:0000313" key="9">
    <source>
        <dbReference type="EMBL" id="CDX01679.1"/>
    </source>
</evidence>
<proteinExistence type="inferred from homology"/>
<dbReference type="InterPro" id="IPR035952">
    <property type="entry name" value="Rhomboid-like_sf"/>
</dbReference>
<evidence type="ECO:0000259" key="8">
    <source>
        <dbReference type="Pfam" id="PF01694"/>
    </source>
</evidence>
<dbReference type="PANTHER" id="PTHR43731:SF14">
    <property type="entry name" value="PRESENILIN-ASSOCIATED RHOMBOID-LIKE PROTEIN, MITOCHONDRIAL"/>
    <property type="match status" value="1"/>
</dbReference>
<dbReference type="GO" id="GO:0004252">
    <property type="term" value="F:serine-type endopeptidase activity"/>
    <property type="evidence" value="ECO:0007669"/>
    <property type="project" value="InterPro"/>
</dbReference>
<organism evidence="9">
    <name type="scientific">Desulfitobacterium hafniense</name>
    <name type="common">Desulfitobacterium frappieri</name>
    <dbReference type="NCBI Taxonomy" id="49338"/>
    <lineage>
        <taxon>Bacteria</taxon>
        <taxon>Bacillati</taxon>
        <taxon>Bacillota</taxon>
        <taxon>Clostridia</taxon>
        <taxon>Eubacteriales</taxon>
        <taxon>Desulfitobacteriaceae</taxon>
        <taxon>Desulfitobacterium</taxon>
    </lineage>
</organism>
<dbReference type="AlphaFoldDB" id="A0A098AYI6"/>
<evidence type="ECO:0000256" key="1">
    <source>
        <dbReference type="ARBA" id="ARBA00004141"/>
    </source>
</evidence>
<keyword evidence="6 7" id="KW-0472">Membrane</keyword>
<comment type="similarity">
    <text evidence="2">Belongs to the peptidase S54 family.</text>
</comment>
<keyword evidence="5 7" id="KW-1133">Transmembrane helix</keyword>
<accession>A0A098AYI6</accession>
<dbReference type="GO" id="GO:0006508">
    <property type="term" value="P:proteolysis"/>
    <property type="evidence" value="ECO:0007669"/>
    <property type="project" value="UniProtKB-KW"/>
</dbReference>
<feature type="transmembrane region" description="Helical" evidence="7">
    <location>
        <begin position="200"/>
        <end position="220"/>
    </location>
</feature>
<feature type="transmembrane region" description="Helical" evidence="7">
    <location>
        <begin position="232"/>
        <end position="250"/>
    </location>
</feature>
<dbReference type="EC" id="3.4.21.105" evidence="9"/>
<protein>
    <submittedName>
        <fullName evidence="9">Rhomboid protease GluP</fullName>
        <ecNumber evidence="9">3.4.21.105</ecNumber>
    </submittedName>
</protein>